<keyword evidence="2" id="KW-1185">Reference proteome</keyword>
<protein>
    <submittedName>
        <fullName evidence="1">Uncharacterized protein</fullName>
    </submittedName>
</protein>
<gene>
    <name evidence="1" type="ORF">I5731_14595</name>
</gene>
<dbReference type="Proteomes" id="UP000631694">
    <property type="component" value="Unassembled WGS sequence"/>
</dbReference>
<proteinExistence type="predicted"/>
<comment type="caution">
    <text evidence="1">The sequence shown here is derived from an EMBL/GenBank/DDBJ whole genome shotgun (WGS) entry which is preliminary data.</text>
</comment>
<dbReference type="EMBL" id="JADZLT010000052">
    <property type="protein sequence ID" value="MBH0239054.1"/>
    <property type="molecule type" value="Genomic_DNA"/>
</dbReference>
<dbReference type="AlphaFoldDB" id="A0A931I400"/>
<evidence type="ECO:0000313" key="2">
    <source>
        <dbReference type="Proteomes" id="UP000631694"/>
    </source>
</evidence>
<name>A0A931I400_9HYPH</name>
<evidence type="ECO:0000313" key="1">
    <source>
        <dbReference type="EMBL" id="MBH0239054.1"/>
    </source>
</evidence>
<accession>A0A931I400</accession>
<sequence>MFCEIVDRRELPGLQRPLPPERPGQRLDENLSDAADLAGTAIPIAAADDNKLQVLDIFRPAVRYVRAVVTRGTADAVFDGVFAVQYGPLKGPVTQDATVAGSRRGCRRGRGRLDVVGLITGSPPTAPRINA</sequence>
<organism evidence="1 2">
    <name type="scientific">Methylobrevis albus</name>
    <dbReference type="NCBI Taxonomy" id="2793297"/>
    <lineage>
        <taxon>Bacteria</taxon>
        <taxon>Pseudomonadati</taxon>
        <taxon>Pseudomonadota</taxon>
        <taxon>Alphaproteobacteria</taxon>
        <taxon>Hyphomicrobiales</taxon>
        <taxon>Pleomorphomonadaceae</taxon>
        <taxon>Methylobrevis</taxon>
    </lineage>
</organism>
<dbReference type="RefSeq" id="WP_197312128.1">
    <property type="nucleotide sequence ID" value="NZ_JADZLT010000052.1"/>
</dbReference>
<reference evidence="1" key="1">
    <citation type="submission" date="2020-12" db="EMBL/GenBank/DDBJ databases">
        <title>Methylobrevis albus sp. nov., isolated from fresh water lack sediment.</title>
        <authorList>
            <person name="Zou Q."/>
        </authorList>
    </citation>
    <scope>NUCLEOTIDE SEQUENCE</scope>
    <source>
        <strain evidence="1">L22</strain>
    </source>
</reference>